<dbReference type="RefSeq" id="WP_193517231.1">
    <property type="nucleotide sequence ID" value="NZ_BMXL01000002.1"/>
</dbReference>
<reference evidence="6 7" key="1">
    <citation type="journal article" date="2014" name="Int. J. Syst. Evol. Microbiol.">
        <title>Complete genome sequence of Corynebacterium casei LMG S-19264T (=DSM 44701T), isolated from a smear-ripened cheese.</title>
        <authorList>
            <consortium name="US DOE Joint Genome Institute (JGI-PGF)"/>
            <person name="Walter F."/>
            <person name="Albersmeier A."/>
            <person name="Kalinowski J."/>
            <person name="Ruckert C."/>
        </authorList>
    </citation>
    <scope>NUCLEOTIDE SEQUENCE [LARGE SCALE GENOMIC DNA]</scope>
    <source>
        <strain evidence="6 7">KCTC 19473</strain>
    </source>
</reference>
<feature type="compositionally biased region" description="Polar residues" evidence="2">
    <location>
        <begin position="27"/>
        <end position="40"/>
    </location>
</feature>
<protein>
    <recommendedName>
        <fullName evidence="5">DUF4349 domain-containing protein</fullName>
    </recommendedName>
</protein>
<evidence type="ECO:0000256" key="1">
    <source>
        <dbReference type="SAM" id="Coils"/>
    </source>
</evidence>
<name>A0A919CF29_9ACTN</name>
<organism evidence="6 7">
    <name type="scientific">Nocardiopsis kunsanensis</name>
    <dbReference type="NCBI Taxonomy" id="141693"/>
    <lineage>
        <taxon>Bacteria</taxon>
        <taxon>Bacillati</taxon>
        <taxon>Actinomycetota</taxon>
        <taxon>Actinomycetes</taxon>
        <taxon>Streptosporangiales</taxon>
        <taxon>Nocardiopsidaceae</taxon>
        <taxon>Nocardiopsis</taxon>
    </lineage>
</organism>
<evidence type="ECO:0000313" key="6">
    <source>
        <dbReference type="EMBL" id="GHD16378.1"/>
    </source>
</evidence>
<keyword evidence="3" id="KW-0812">Transmembrane</keyword>
<dbReference type="PROSITE" id="PS51257">
    <property type="entry name" value="PROKAR_LIPOPROTEIN"/>
    <property type="match status" value="1"/>
</dbReference>
<dbReference type="Proteomes" id="UP000654947">
    <property type="component" value="Unassembled WGS sequence"/>
</dbReference>
<keyword evidence="3" id="KW-1133">Transmembrane helix</keyword>
<dbReference type="EMBL" id="BMXL01000002">
    <property type="protein sequence ID" value="GHD16378.1"/>
    <property type="molecule type" value="Genomic_DNA"/>
</dbReference>
<evidence type="ECO:0000256" key="2">
    <source>
        <dbReference type="SAM" id="MobiDB-lite"/>
    </source>
</evidence>
<comment type="caution">
    <text evidence="6">The sequence shown here is derived from an EMBL/GenBank/DDBJ whole genome shotgun (WGS) entry which is preliminary data.</text>
</comment>
<keyword evidence="3" id="KW-0472">Membrane</keyword>
<sequence>MDSASLRTPGSLLAAFLVALVLTACGTSQSDRSGGSTEDTVGSEAAPEQAGDGQEGADRDTGGGEESSAVGGDVEVQERDLVHHAELTLRVEDLEEAGERAEELTTGAEGYVSRESHESPTGGVARASMTLRIPSEGYEAALAELTEMGNRSSLERSVEDVTEEIADVEGRTESAERSLETLRGYLDEAESVEEMLEVEAQIQDRQEDLEAFRARLESLENSTAYSTVELTLLPPNAPEEDIEREELPGFLESLRSGGESLLTVGRAVAAAVGWLLPFALVVAAVGAWPWMRWRARRRERRGTFRGRSVDTRASAPDAADDGTEVPGEGNGEGSGPR</sequence>
<feature type="domain" description="DUF4349" evidence="5">
    <location>
        <begin position="79"/>
        <end position="290"/>
    </location>
</feature>
<feature type="transmembrane region" description="Helical" evidence="3">
    <location>
        <begin position="271"/>
        <end position="291"/>
    </location>
</feature>
<feature type="region of interest" description="Disordered" evidence="2">
    <location>
        <begin position="27"/>
        <end position="78"/>
    </location>
</feature>
<feature type="coiled-coil region" evidence="1">
    <location>
        <begin position="151"/>
        <end position="222"/>
    </location>
</feature>
<keyword evidence="7" id="KW-1185">Reference proteome</keyword>
<evidence type="ECO:0000256" key="4">
    <source>
        <dbReference type="SAM" id="SignalP"/>
    </source>
</evidence>
<gene>
    <name evidence="6" type="ORF">GCM10007147_04400</name>
</gene>
<dbReference type="InterPro" id="IPR025645">
    <property type="entry name" value="DUF4349"/>
</dbReference>
<evidence type="ECO:0000259" key="5">
    <source>
        <dbReference type="Pfam" id="PF14257"/>
    </source>
</evidence>
<proteinExistence type="predicted"/>
<keyword evidence="1" id="KW-0175">Coiled coil</keyword>
<dbReference type="Pfam" id="PF14257">
    <property type="entry name" value="DUF4349"/>
    <property type="match status" value="1"/>
</dbReference>
<keyword evidence="4" id="KW-0732">Signal</keyword>
<evidence type="ECO:0000313" key="7">
    <source>
        <dbReference type="Proteomes" id="UP000654947"/>
    </source>
</evidence>
<feature type="region of interest" description="Disordered" evidence="2">
    <location>
        <begin position="303"/>
        <end position="337"/>
    </location>
</feature>
<dbReference type="AlphaFoldDB" id="A0A919CF29"/>
<feature type="region of interest" description="Disordered" evidence="2">
    <location>
        <begin position="93"/>
        <end position="124"/>
    </location>
</feature>
<feature type="compositionally biased region" description="Gly residues" evidence="2">
    <location>
        <begin position="328"/>
        <end position="337"/>
    </location>
</feature>
<accession>A0A919CF29</accession>
<evidence type="ECO:0000256" key="3">
    <source>
        <dbReference type="SAM" id="Phobius"/>
    </source>
</evidence>
<feature type="signal peptide" evidence="4">
    <location>
        <begin position="1"/>
        <end position="30"/>
    </location>
</feature>
<feature type="compositionally biased region" description="Basic and acidic residues" evidence="2">
    <location>
        <begin position="93"/>
        <end position="103"/>
    </location>
</feature>
<feature type="chain" id="PRO_5037319593" description="DUF4349 domain-containing protein" evidence="4">
    <location>
        <begin position="31"/>
        <end position="337"/>
    </location>
</feature>